<dbReference type="Gene3D" id="3.40.80.10">
    <property type="entry name" value="Peptidoglycan recognition protein-like"/>
    <property type="match status" value="1"/>
</dbReference>
<dbReference type="GO" id="GO:0009253">
    <property type="term" value="P:peptidoglycan catabolic process"/>
    <property type="evidence" value="ECO:0007669"/>
    <property type="project" value="InterPro"/>
</dbReference>
<dbReference type="CDD" id="cd06583">
    <property type="entry name" value="PGRP"/>
    <property type="match status" value="1"/>
</dbReference>
<dbReference type="PANTHER" id="PTHR11022:SF41">
    <property type="entry name" value="PEPTIDOGLYCAN-RECOGNITION PROTEIN LC-RELATED"/>
    <property type="match status" value="1"/>
</dbReference>
<dbReference type="SUPFAM" id="SSF55846">
    <property type="entry name" value="N-acetylmuramoyl-L-alanine amidase-like"/>
    <property type="match status" value="1"/>
</dbReference>
<dbReference type="AlphaFoldDB" id="A0AAX2MDV3"/>
<dbReference type="PANTHER" id="PTHR11022">
    <property type="entry name" value="PEPTIDOGLYCAN RECOGNITION PROTEIN"/>
    <property type="match status" value="1"/>
</dbReference>
<feature type="domain" description="Peptidoglycan recognition protein family" evidence="2">
    <location>
        <begin position="45"/>
        <end position="184"/>
    </location>
</feature>
<dbReference type="Proteomes" id="UP000254029">
    <property type="component" value="Unassembled WGS sequence"/>
</dbReference>
<evidence type="ECO:0000259" key="2">
    <source>
        <dbReference type="SMART" id="SM00701"/>
    </source>
</evidence>
<dbReference type="InterPro" id="IPR036505">
    <property type="entry name" value="Amidase/PGRP_sf"/>
</dbReference>
<protein>
    <submittedName>
        <fullName evidence="3">Uncharacterized protein potentially involved in peptidoglycan biosynthesis</fullName>
    </submittedName>
</protein>
<dbReference type="Pfam" id="PF01510">
    <property type="entry name" value="Amidase_2"/>
    <property type="match status" value="1"/>
</dbReference>
<evidence type="ECO:0000313" key="3">
    <source>
        <dbReference type="EMBL" id="SUX34794.1"/>
    </source>
</evidence>
<name>A0AAX2MDV3_CHRVL</name>
<sequence>MSRTYETKATLVKAVNGTIPTTVITVNDRAATREAIITGTRRAGVEFIPRSDWAALKNRSDNPDKDWNYKQIAIHTAGRSYSCGPGALQVQQIQEMHMNKRDKPDIGYHYAIDCFGNVYEGRDIRLKGEHLYRYNTGVIGIVLLENLMQPGEGGDWIASAQRAIKDTIGLSDPTVPPAQEESLQKFIKVLREYFNIEILGGHREFPKQNEGDGHTCPGNIGIQLVGRLRAATGLAKPSA</sequence>
<dbReference type="InterPro" id="IPR002502">
    <property type="entry name" value="Amidase_domain"/>
</dbReference>
<evidence type="ECO:0000256" key="1">
    <source>
        <dbReference type="ARBA" id="ARBA00007553"/>
    </source>
</evidence>
<dbReference type="GO" id="GO:0008270">
    <property type="term" value="F:zinc ion binding"/>
    <property type="evidence" value="ECO:0007669"/>
    <property type="project" value="InterPro"/>
</dbReference>
<dbReference type="InterPro" id="IPR015510">
    <property type="entry name" value="PGRP"/>
</dbReference>
<dbReference type="InterPro" id="IPR006619">
    <property type="entry name" value="PGRP_domain_met/bac"/>
</dbReference>
<accession>A0AAX2MDV3</accession>
<proteinExistence type="inferred from homology"/>
<dbReference type="RefSeq" id="WP_076228382.1">
    <property type="nucleotide sequence ID" value="NZ_JBHMEH010000116.1"/>
</dbReference>
<gene>
    <name evidence="3" type="ORF">NCTC8684_03654</name>
</gene>
<comment type="similarity">
    <text evidence="1">Belongs to the N-acetylmuramoyl-L-alanine amidase 2 family.</text>
</comment>
<dbReference type="GO" id="GO:0008745">
    <property type="term" value="F:N-acetylmuramoyl-L-alanine amidase activity"/>
    <property type="evidence" value="ECO:0007669"/>
    <property type="project" value="InterPro"/>
</dbReference>
<organism evidence="3 4">
    <name type="scientific">Chromobacterium violaceum</name>
    <dbReference type="NCBI Taxonomy" id="536"/>
    <lineage>
        <taxon>Bacteria</taxon>
        <taxon>Pseudomonadati</taxon>
        <taxon>Pseudomonadota</taxon>
        <taxon>Betaproteobacteria</taxon>
        <taxon>Neisseriales</taxon>
        <taxon>Chromobacteriaceae</taxon>
        <taxon>Chromobacterium</taxon>
    </lineage>
</organism>
<reference evidence="3 4" key="1">
    <citation type="submission" date="2018-06" db="EMBL/GenBank/DDBJ databases">
        <authorList>
            <consortium name="Pathogen Informatics"/>
            <person name="Doyle S."/>
        </authorList>
    </citation>
    <scope>NUCLEOTIDE SEQUENCE [LARGE SCALE GENOMIC DNA]</scope>
    <source>
        <strain evidence="3 4">NCTC8684</strain>
    </source>
</reference>
<evidence type="ECO:0000313" key="4">
    <source>
        <dbReference type="Proteomes" id="UP000254029"/>
    </source>
</evidence>
<dbReference type="EMBL" id="UIGR01000001">
    <property type="protein sequence ID" value="SUX34794.1"/>
    <property type="molecule type" value="Genomic_DNA"/>
</dbReference>
<comment type="caution">
    <text evidence="3">The sequence shown here is derived from an EMBL/GenBank/DDBJ whole genome shotgun (WGS) entry which is preliminary data.</text>
</comment>
<dbReference type="SMART" id="SM00701">
    <property type="entry name" value="PGRP"/>
    <property type="match status" value="1"/>
</dbReference>